<dbReference type="Pfam" id="PF04014">
    <property type="entry name" value="MazE_antitoxin"/>
    <property type="match status" value="1"/>
</dbReference>
<dbReference type="Gene3D" id="2.10.260.10">
    <property type="match status" value="1"/>
</dbReference>
<evidence type="ECO:0000313" key="2">
    <source>
        <dbReference type="EMBL" id="MBA2134159.1"/>
    </source>
</evidence>
<sequence>MEIDVIKIGNSKGIRLPMAILKQCGIESKVELEIEDNCIIIKPVKTPRQGWAEAFKVMHEKGDDSLLIEEEIDNDLLEAWDERKD</sequence>
<comment type="caution">
    <text evidence="2">The sequence shown here is derived from an EMBL/GenBank/DDBJ whole genome shotgun (WGS) entry which is preliminary data.</text>
</comment>
<dbReference type="InterPro" id="IPR037914">
    <property type="entry name" value="SpoVT-AbrB_sf"/>
</dbReference>
<proteinExistence type="predicted"/>
<dbReference type="SUPFAM" id="SSF89447">
    <property type="entry name" value="AbrB/MazE/MraZ-like"/>
    <property type="match status" value="1"/>
</dbReference>
<evidence type="ECO:0000313" key="3">
    <source>
        <dbReference type="Proteomes" id="UP000657177"/>
    </source>
</evidence>
<organism evidence="2 3">
    <name type="scientific">Capillibacterium thermochitinicola</name>
    <dbReference type="NCBI Taxonomy" id="2699427"/>
    <lineage>
        <taxon>Bacteria</taxon>
        <taxon>Bacillati</taxon>
        <taxon>Bacillota</taxon>
        <taxon>Capillibacterium</taxon>
    </lineage>
</organism>
<accession>A0A8J6I454</accession>
<dbReference type="GO" id="GO:0003677">
    <property type="term" value="F:DNA binding"/>
    <property type="evidence" value="ECO:0007669"/>
    <property type="project" value="UniProtKB-KW"/>
</dbReference>
<dbReference type="Proteomes" id="UP000657177">
    <property type="component" value="Unassembled WGS sequence"/>
</dbReference>
<protein>
    <submittedName>
        <fullName evidence="2">AbrB/MazE/SpoVT family DNA-binding domain-containing protein</fullName>
    </submittedName>
</protein>
<keyword evidence="2" id="KW-0238">DNA-binding</keyword>
<evidence type="ECO:0000259" key="1">
    <source>
        <dbReference type="SMART" id="SM00966"/>
    </source>
</evidence>
<dbReference type="RefSeq" id="WP_181340620.1">
    <property type="nucleotide sequence ID" value="NZ_JAAKDE010000074.1"/>
</dbReference>
<gene>
    <name evidence="2" type="ORF">G5B42_11555</name>
</gene>
<name>A0A8J6I454_9FIRM</name>
<reference evidence="2" key="1">
    <citation type="submission" date="2020-06" db="EMBL/GenBank/DDBJ databases">
        <title>Novel chitinolytic bacterium.</title>
        <authorList>
            <person name="Ungkulpasvich U."/>
            <person name="Kosugi A."/>
            <person name="Uke A."/>
        </authorList>
    </citation>
    <scope>NUCLEOTIDE SEQUENCE</scope>
    <source>
        <strain evidence="2">UUS1-1</strain>
    </source>
</reference>
<dbReference type="EMBL" id="JAAKDE010000074">
    <property type="protein sequence ID" value="MBA2134159.1"/>
    <property type="molecule type" value="Genomic_DNA"/>
</dbReference>
<dbReference type="AlphaFoldDB" id="A0A8J6I454"/>
<feature type="domain" description="SpoVT-AbrB" evidence="1">
    <location>
        <begin position="6"/>
        <end position="49"/>
    </location>
</feature>
<dbReference type="SMART" id="SM00966">
    <property type="entry name" value="SpoVT_AbrB"/>
    <property type="match status" value="1"/>
</dbReference>
<keyword evidence="3" id="KW-1185">Reference proteome</keyword>
<dbReference type="InterPro" id="IPR007159">
    <property type="entry name" value="SpoVT-AbrB_dom"/>
</dbReference>